<accession>A0A074X1J0</accession>
<dbReference type="Proteomes" id="UP000030706">
    <property type="component" value="Unassembled WGS sequence"/>
</dbReference>
<dbReference type="GeneID" id="40741265"/>
<dbReference type="AlphaFoldDB" id="A0A074X1J0"/>
<name>A0A074X1J0_AURPU</name>
<evidence type="ECO:0000313" key="2">
    <source>
        <dbReference type="Proteomes" id="UP000030706"/>
    </source>
</evidence>
<gene>
    <name evidence="1" type="ORF">M438DRAFT_149768</name>
</gene>
<dbReference type="HOGENOM" id="CLU_2385795_0_0_1"/>
<organism evidence="1 2">
    <name type="scientific">Aureobasidium pullulans EXF-150</name>
    <dbReference type="NCBI Taxonomy" id="1043002"/>
    <lineage>
        <taxon>Eukaryota</taxon>
        <taxon>Fungi</taxon>
        <taxon>Dikarya</taxon>
        <taxon>Ascomycota</taxon>
        <taxon>Pezizomycotina</taxon>
        <taxon>Dothideomycetes</taxon>
        <taxon>Dothideomycetidae</taxon>
        <taxon>Dothideales</taxon>
        <taxon>Saccotheciaceae</taxon>
        <taxon>Aureobasidium</taxon>
    </lineage>
</organism>
<proteinExistence type="predicted"/>
<evidence type="ECO:0000313" key="1">
    <source>
        <dbReference type="EMBL" id="KEQ79268.1"/>
    </source>
</evidence>
<dbReference type="EMBL" id="KL585007">
    <property type="protein sequence ID" value="KEQ79268.1"/>
    <property type="molecule type" value="Genomic_DNA"/>
</dbReference>
<keyword evidence="2" id="KW-1185">Reference proteome</keyword>
<sequence length="94" mass="10804">MRDRHVPWSLIVYTRISAHETPVWTIYRSCGLADDPGQVEHVLIHVTDISPKLKPLDRDAEVDLALIPLLPSIMTSSLVWFFELRIAPWDTRNA</sequence>
<reference evidence="1 2" key="1">
    <citation type="journal article" date="2014" name="BMC Genomics">
        <title>Genome sequencing of four Aureobasidium pullulans varieties: biotechnological potential, stress tolerance, and description of new species.</title>
        <authorList>
            <person name="Gostin Ar C."/>
            <person name="Ohm R.A."/>
            <person name="Kogej T."/>
            <person name="Sonjak S."/>
            <person name="Turk M."/>
            <person name="Zajc J."/>
            <person name="Zalar P."/>
            <person name="Grube M."/>
            <person name="Sun H."/>
            <person name="Han J."/>
            <person name="Sharma A."/>
            <person name="Chiniquy J."/>
            <person name="Ngan C.Y."/>
            <person name="Lipzen A."/>
            <person name="Barry K."/>
            <person name="Grigoriev I.V."/>
            <person name="Gunde-Cimerman N."/>
        </authorList>
    </citation>
    <scope>NUCLEOTIDE SEQUENCE [LARGE SCALE GENOMIC DNA]</scope>
    <source>
        <strain evidence="1 2">EXF-150</strain>
    </source>
</reference>
<dbReference type="RefSeq" id="XP_029755455.1">
    <property type="nucleotide sequence ID" value="XM_029898959.1"/>
</dbReference>
<protein>
    <submittedName>
        <fullName evidence="1">Uncharacterized protein</fullName>
    </submittedName>
</protein>